<name>G3HCN1_CRIGR</name>
<accession>G3HCN1</accession>
<protein>
    <submittedName>
        <fullName evidence="1">Uncharacterized protein</fullName>
    </submittedName>
</protein>
<reference evidence="2" key="1">
    <citation type="journal article" date="2011" name="Nat. Biotechnol.">
        <title>The genomic sequence of the Chinese hamster ovary (CHO)-K1 cell line.</title>
        <authorList>
            <person name="Xu X."/>
            <person name="Nagarajan H."/>
            <person name="Lewis N.E."/>
            <person name="Pan S."/>
            <person name="Cai Z."/>
            <person name="Liu X."/>
            <person name="Chen W."/>
            <person name="Xie M."/>
            <person name="Wang W."/>
            <person name="Hammond S."/>
            <person name="Andersen M.R."/>
            <person name="Neff N."/>
            <person name="Passarelli B."/>
            <person name="Koh W."/>
            <person name="Fan H.C."/>
            <person name="Wang J."/>
            <person name="Gui Y."/>
            <person name="Lee K.H."/>
            <person name="Betenbaugh M.J."/>
            <person name="Quake S.R."/>
            <person name="Famili I."/>
            <person name="Palsson B.O."/>
            <person name="Wang J."/>
        </authorList>
    </citation>
    <scope>NUCLEOTIDE SEQUENCE [LARGE SCALE GENOMIC DNA]</scope>
    <source>
        <strain evidence="2">CHO K1 cell line</strain>
    </source>
</reference>
<gene>
    <name evidence="1" type="ORF">I79_008245</name>
</gene>
<dbReference type="Proteomes" id="UP000001075">
    <property type="component" value="Unassembled WGS sequence"/>
</dbReference>
<sequence>MQSDFPERVCLDVVSVKRGRGGRAAPSLKTDFYIYKDYLKRRKGDFMSRKIKRNAD</sequence>
<evidence type="ECO:0000313" key="1">
    <source>
        <dbReference type="EMBL" id="EGV97103.1"/>
    </source>
</evidence>
<evidence type="ECO:0000313" key="2">
    <source>
        <dbReference type="Proteomes" id="UP000001075"/>
    </source>
</evidence>
<dbReference type="InParanoid" id="G3HCN1"/>
<dbReference type="AlphaFoldDB" id="G3HCN1"/>
<dbReference type="EMBL" id="JH000283">
    <property type="protein sequence ID" value="EGV97103.1"/>
    <property type="molecule type" value="Genomic_DNA"/>
</dbReference>
<proteinExistence type="predicted"/>
<organism evidence="1 2">
    <name type="scientific">Cricetulus griseus</name>
    <name type="common">Chinese hamster</name>
    <name type="synonym">Cricetulus barabensis griseus</name>
    <dbReference type="NCBI Taxonomy" id="10029"/>
    <lineage>
        <taxon>Eukaryota</taxon>
        <taxon>Metazoa</taxon>
        <taxon>Chordata</taxon>
        <taxon>Craniata</taxon>
        <taxon>Vertebrata</taxon>
        <taxon>Euteleostomi</taxon>
        <taxon>Mammalia</taxon>
        <taxon>Eutheria</taxon>
        <taxon>Euarchontoglires</taxon>
        <taxon>Glires</taxon>
        <taxon>Rodentia</taxon>
        <taxon>Myomorpha</taxon>
        <taxon>Muroidea</taxon>
        <taxon>Cricetidae</taxon>
        <taxon>Cricetinae</taxon>
        <taxon>Cricetulus</taxon>
    </lineage>
</organism>